<keyword evidence="1" id="KW-1133">Transmembrane helix</keyword>
<dbReference type="KEGG" id="aau:AAur_3196"/>
<evidence type="ECO:0000313" key="2">
    <source>
        <dbReference type="EMBL" id="ABM08985.1"/>
    </source>
</evidence>
<name>A1R9I1_PAEAT</name>
<reference evidence="2 3" key="1">
    <citation type="journal article" date="2006" name="PLoS Genet.">
        <title>Secrets of soil survival revealed by the genome sequence of Arthrobacter aurescens TC1.</title>
        <authorList>
            <person name="Mongodin E.F."/>
            <person name="Shapir N."/>
            <person name="Daugherty S.C."/>
            <person name="DeBoy R.T."/>
            <person name="Emerson J.B."/>
            <person name="Shvartzbeyn A."/>
            <person name="Radune D."/>
            <person name="Vamathevan J."/>
            <person name="Riggs F."/>
            <person name="Grinberg V."/>
            <person name="Khouri H."/>
            <person name="Wackett L.P."/>
            <person name="Nelson K.E."/>
            <person name="Sadowsky M.J."/>
        </authorList>
    </citation>
    <scope>NUCLEOTIDE SEQUENCE [LARGE SCALE GENOMIC DNA]</scope>
    <source>
        <strain evidence="2 3">TC1</strain>
    </source>
</reference>
<keyword evidence="1" id="KW-0812">Transmembrane</keyword>
<dbReference type="OrthoDB" id="4944818at2"/>
<gene>
    <name evidence="2" type="ordered locus">AAur_3196</name>
</gene>
<evidence type="ECO:0000313" key="3">
    <source>
        <dbReference type="Proteomes" id="UP000000637"/>
    </source>
</evidence>
<dbReference type="HOGENOM" id="CLU_703299_0_0_11"/>
<dbReference type="EMBL" id="CP000474">
    <property type="protein sequence ID" value="ABM08985.1"/>
    <property type="molecule type" value="Genomic_DNA"/>
</dbReference>
<accession>A1R9I1</accession>
<protein>
    <submittedName>
        <fullName evidence="2">Uncharacterized protein</fullName>
    </submittedName>
</protein>
<dbReference type="STRING" id="290340.AAur_3196"/>
<keyword evidence="3" id="KW-1185">Reference proteome</keyword>
<keyword evidence="1" id="KW-0472">Membrane</keyword>
<proteinExistence type="predicted"/>
<dbReference type="AlphaFoldDB" id="A1R9I1"/>
<dbReference type="Proteomes" id="UP000000637">
    <property type="component" value="Chromosome"/>
</dbReference>
<sequence>MRRPRRRRIGPVRREARSSQRFLASRVINGPLPETTCMSTQFCSITPWGKEPKMKYRRSGNAKYATLVTLTLALTLAACASSTPVASSSFTSATEEANTLALSPAAPMEETLAAPASEQGTPPQLSEPALVNVSVPVVAAPVAPIPVQEETAPAPAAPTAPAVAIDPVVPAPPLASPPPATIPPSSVPPVSTPTAPEITPITPAEPSTPHVSPSYPQIGLFTFPDGHISFLLPAGWTAQTEEEPVFGEDHYADDDHFVVAQVYDETGDNVARIYSGAGGGVVGGPVNRTILDSQKLTAFDSRYGASHFAFFKDEYPFDTTETRYFMGVVAEPLMTEGPDSTSASSFLIMGNGAASATAHIDVSMSAEDAEAWMETEQYRNVKALLTSIKYAE</sequence>
<feature type="transmembrane region" description="Helical" evidence="1">
    <location>
        <begin position="64"/>
        <end position="83"/>
    </location>
</feature>
<organism evidence="2 3">
    <name type="scientific">Paenarthrobacter aurescens (strain TC1)</name>
    <dbReference type="NCBI Taxonomy" id="290340"/>
    <lineage>
        <taxon>Bacteria</taxon>
        <taxon>Bacillati</taxon>
        <taxon>Actinomycetota</taxon>
        <taxon>Actinomycetes</taxon>
        <taxon>Micrococcales</taxon>
        <taxon>Micrococcaceae</taxon>
        <taxon>Paenarthrobacter</taxon>
    </lineage>
</organism>
<evidence type="ECO:0000256" key="1">
    <source>
        <dbReference type="SAM" id="Phobius"/>
    </source>
</evidence>